<name>A0ABQ0I029_GORRU</name>
<dbReference type="InterPro" id="IPR049249">
    <property type="entry name" value="DUF6882"/>
</dbReference>
<reference evidence="1 2" key="1">
    <citation type="submission" date="2012-08" db="EMBL/GenBank/DDBJ databases">
        <title>Whole genome shotgun sequence of Gordonia rubripertincta NBRC 101908.</title>
        <authorList>
            <person name="Takarada H."/>
            <person name="Hosoyama A."/>
            <person name="Tsuchikane K."/>
            <person name="Katsumata H."/>
            <person name="Baba S."/>
            <person name="Ohji S."/>
            <person name="Yamazaki S."/>
            <person name="Fujita N."/>
        </authorList>
    </citation>
    <scope>NUCLEOTIDE SEQUENCE [LARGE SCALE GENOMIC DNA]</scope>
    <source>
        <strain evidence="1 2">NBRC 101908</strain>
    </source>
</reference>
<evidence type="ECO:0000313" key="2">
    <source>
        <dbReference type="Proteomes" id="UP000010744"/>
    </source>
</evidence>
<evidence type="ECO:0000313" key="1">
    <source>
        <dbReference type="EMBL" id="GAB87885.1"/>
    </source>
</evidence>
<accession>A0ABQ0I029</accession>
<gene>
    <name evidence="1" type="ORF">GORBP_115_00110</name>
</gene>
<dbReference type="Pfam" id="PF21813">
    <property type="entry name" value="DUF6882"/>
    <property type="match status" value="1"/>
</dbReference>
<dbReference type="Proteomes" id="UP000010744">
    <property type="component" value="Unassembled WGS sequence"/>
</dbReference>
<protein>
    <submittedName>
        <fullName evidence="1">Uncharacterized protein</fullName>
    </submittedName>
</protein>
<organism evidence="1 2">
    <name type="scientific">Gordonia rubripertincta NBRC 101908</name>
    <dbReference type="NCBI Taxonomy" id="1077975"/>
    <lineage>
        <taxon>Bacteria</taxon>
        <taxon>Bacillati</taxon>
        <taxon>Actinomycetota</taxon>
        <taxon>Actinomycetes</taxon>
        <taxon>Mycobacteriales</taxon>
        <taxon>Gordoniaceae</taxon>
        <taxon>Gordonia</taxon>
    </lineage>
</organism>
<comment type="caution">
    <text evidence="1">The sequence shown here is derived from an EMBL/GenBank/DDBJ whole genome shotgun (WGS) entry which is preliminary data.</text>
</comment>
<proteinExistence type="predicted"/>
<keyword evidence="2" id="KW-1185">Reference proteome</keyword>
<dbReference type="EMBL" id="BAHB01000115">
    <property type="protein sequence ID" value="GAB87885.1"/>
    <property type="molecule type" value="Genomic_DNA"/>
</dbReference>
<sequence length="280" mass="30785">MAGSDRRQSVIGQQGRLRSRPVYRDPMQFDGLHAVADYAALYTSLRQSAFVDLLRERLGAFDVRCAEDNRTAVFARSGTDSDSTRDEATFVRLRASLVAVLEPSAIIWGWAHPCGDHTGPASRLREAGARLGIEDLTSPRVTLPPKPSHDADDPGDRVLDVIAAAAVGSTGVSPYCTVRLDDDDRGVFLLDDVTLPEPTFADFATRMPEVLSSLAVNDHRVAIHGMAARRGWHISWRTGTDRGRSPICDVTDGRSVVRVNFDRRGRPVDYRCELADADRD</sequence>